<sequence length="309" mass="35382">MILYHCPDIQMKCAGMSRLYRHVDILNKQGFHAAILHANKGFVLNDQPDVPIQYGVIKEDDIVVIPESYPGIMHEIKDYPIRRFAIALSWSYLFETLPDQKDWRHFNIERAMVVSPFIGKLIQWSMNIPVHLIIAGLNETLYYQEHTPKKNWICYIQRKAELVPYLKRILYAKNPHYINKIQWIALENYSENDYAAIIRQSLIFLNLSTAEGLVSSCLKAMRCGTIVAGFNSIGGVDTLKGTGPDQNCVLSQTGDYVSLSYALAPLLDDLLCGNLNRWYPIIANGISTTKNFTREAEEKSLVLFWNQHI</sequence>
<evidence type="ECO:0000313" key="1">
    <source>
        <dbReference type="EMBL" id="ETR71881.1"/>
    </source>
</evidence>
<dbReference type="Gene3D" id="3.40.50.2000">
    <property type="entry name" value="Glycogen Phosphorylase B"/>
    <property type="match status" value="1"/>
</dbReference>
<protein>
    <recommendedName>
        <fullName evidence="3">Glycosyl transferase family 1 domain-containing protein</fullName>
    </recommendedName>
</protein>
<reference evidence="2" key="1">
    <citation type="submission" date="2012-11" db="EMBL/GenBank/DDBJ databases">
        <authorList>
            <person name="Lucero-Rivera Y.E."/>
            <person name="Tovar-Ramirez D."/>
        </authorList>
    </citation>
    <scope>NUCLEOTIDE SEQUENCE [LARGE SCALE GENOMIC DNA]</scope>
    <source>
        <strain evidence="2">Araruama</strain>
    </source>
</reference>
<dbReference type="Proteomes" id="UP000189670">
    <property type="component" value="Unassembled WGS sequence"/>
</dbReference>
<accession>A0A1V1PAJ8</accession>
<evidence type="ECO:0008006" key="3">
    <source>
        <dbReference type="Google" id="ProtNLM"/>
    </source>
</evidence>
<proteinExistence type="predicted"/>
<dbReference type="AlphaFoldDB" id="A0A1V1PAJ8"/>
<name>A0A1V1PAJ8_9BACT</name>
<dbReference type="EMBL" id="ATBP01000210">
    <property type="protein sequence ID" value="ETR71881.1"/>
    <property type="molecule type" value="Genomic_DNA"/>
</dbReference>
<evidence type="ECO:0000313" key="2">
    <source>
        <dbReference type="Proteomes" id="UP000189670"/>
    </source>
</evidence>
<gene>
    <name evidence="1" type="ORF">OMM_02145</name>
</gene>
<comment type="caution">
    <text evidence="1">The sequence shown here is derived from an EMBL/GenBank/DDBJ whole genome shotgun (WGS) entry which is preliminary data.</text>
</comment>
<dbReference type="SUPFAM" id="SSF53756">
    <property type="entry name" value="UDP-Glycosyltransferase/glycogen phosphorylase"/>
    <property type="match status" value="1"/>
</dbReference>
<organism evidence="1 2">
    <name type="scientific">Candidatus Magnetoglobus multicellularis str. Araruama</name>
    <dbReference type="NCBI Taxonomy" id="890399"/>
    <lineage>
        <taxon>Bacteria</taxon>
        <taxon>Pseudomonadati</taxon>
        <taxon>Thermodesulfobacteriota</taxon>
        <taxon>Desulfobacteria</taxon>
        <taxon>Desulfobacterales</taxon>
        <taxon>Desulfobacteraceae</taxon>
        <taxon>Candidatus Magnetoglobus</taxon>
    </lineage>
</organism>